<reference evidence="2 3" key="1">
    <citation type="submission" date="2018-03" db="EMBL/GenBank/DDBJ databases">
        <title>Genomes of Pezizomycetes fungi and the evolution of truffles.</title>
        <authorList>
            <person name="Murat C."/>
            <person name="Payen T."/>
            <person name="Noel B."/>
            <person name="Kuo A."/>
            <person name="Martin F.M."/>
        </authorList>
    </citation>
    <scope>NUCLEOTIDE SEQUENCE [LARGE SCALE GENOMIC DNA]</scope>
    <source>
        <strain evidence="2">091103-1</strain>
    </source>
</reference>
<feature type="region of interest" description="Disordered" evidence="1">
    <location>
        <begin position="730"/>
        <end position="826"/>
    </location>
</feature>
<feature type="compositionally biased region" description="Basic and acidic residues" evidence="1">
    <location>
        <begin position="610"/>
        <end position="627"/>
    </location>
</feature>
<dbReference type="OrthoDB" id="193499at2759"/>
<dbReference type="AlphaFoldDB" id="A0A317SI67"/>
<feature type="region of interest" description="Disordered" evidence="1">
    <location>
        <begin position="838"/>
        <end position="857"/>
    </location>
</feature>
<feature type="region of interest" description="Disordered" evidence="1">
    <location>
        <begin position="416"/>
        <end position="444"/>
    </location>
</feature>
<proteinExistence type="predicted"/>
<feature type="region of interest" description="Disordered" evidence="1">
    <location>
        <begin position="185"/>
        <end position="214"/>
    </location>
</feature>
<name>A0A317SI67_9PEZI</name>
<dbReference type="STRING" id="42249.A0A317SI67"/>
<feature type="compositionally biased region" description="Pro residues" evidence="1">
    <location>
        <begin position="516"/>
        <end position="549"/>
    </location>
</feature>
<feature type="region of interest" description="Disordered" evidence="1">
    <location>
        <begin position="482"/>
        <end position="701"/>
    </location>
</feature>
<feature type="compositionally biased region" description="Basic and acidic residues" evidence="1">
    <location>
        <begin position="583"/>
        <end position="603"/>
    </location>
</feature>
<protein>
    <submittedName>
        <fullName evidence="2">Uncharacterized protein</fullName>
    </submittedName>
</protein>
<organism evidence="2 3">
    <name type="scientific">Tuber magnatum</name>
    <name type="common">white Piedmont truffle</name>
    <dbReference type="NCBI Taxonomy" id="42249"/>
    <lineage>
        <taxon>Eukaryota</taxon>
        <taxon>Fungi</taxon>
        <taxon>Dikarya</taxon>
        <taxon>Ascomycota</taxon>
        <taxon>Pezizomycotina</taxon>
        <taxon>Pezizomycetes</taxon>
        <taxon>Pezizales</taxon>
        <taxon>Tuberaceae</taxon>
        <taxon>Tuber</taxon>
    </lineage>
</organism>
<feature type="compositionally biased region" description="Pro residues" evidence="1">
    <location>
        <begin position="738"/>
        <end position="747"/>
    </location>
</feature>
<evidence type="ECO:0000313" key="3">
    <source>
        <dbReference type="Proteomes" id="UP000246991"/>
    </source>
</evidence>
<sequence length="916" mass="100766">MLPPFEIRGLRWPAEDPESGTPKGYLCDAWPEIRLETHEEYDNLIREHPGTVLSYLDEEDGDVITVGSAEELYARVEDVFPTQGSAIFDLLLDRTHPNYKAALDIWQKQYVDVSHAKAKAKGKALAGLSELEPSTARSGLLVDISDNNDTSHFSHNETSSDAYTPQSPLLTAFSNELERIMQEAARPGEDSSLCAPSPPPSPPNPPVPSIHQPANRNGEMLAQSLREIVRDIGRVALEFRSDVPSQARPTIGAFNNALSIALGAFTSQLQSVALDAANAAKNAAQATRDMDTSEIEAHGRRVRELAETIGHMAVQGAGAAREEVGKALGSGFAEGLGDLVEVDAQSSARAAEQSTAGSYRATVETDDEEEGDTTRMDKKSEQKARAKSVWELSDNLEGAGIIPVMEEVPPPNDVDRIPSPSPPLSMLHGPVSPGELDDQPRSSAPLMPTFEPPAEGTPSYFPHAVYPTQPEDIDLFHPPRFEYNHQHPPHHARPHSSRFPSHIPPDYFSQGARMPASPPPPPPPPRIPHSPAPMSPPSPPLPRHQIPPYPRRHHLTHWGSTGRGWDMEEARSRRSGISPPEWPLRREDSDISMRGDVGSHEEEYTPNSEGPRDRRVGREDRNRDPRPVPRSIRRSSTLRDGARRGGQARDSWAIPQPLNRVPSFGYPGRSNSIASLPPTPAHPRLRQFPSQANFRSPIPSRLTRDLGHRASVPNFRSEDLDTLVNPFLTPPRQLSPPRTIPPAPEPPASAVSIPGEWPRTTVVIPPPPPPAPMSAFSESPVASPVAPAVEHRAGPIAPAEPARRQQTRPRELNEHSSPSTNPFLERRRMRENRLGLDARNWGGQSHNRRTIIPPIPDQEENGIDKCVATLIEMGYGDDGGESAIERLKVYAQIVEGNVQSAVEMLEEEREAWERRQ</sequence>
<evidence type="ECO:0000313" key="2">
    <source>
        <dbReference type="EMBL" id="PWW73190.1"/>
    </source>
</evidence>
<evidence type="ECO:0000256" key="1">
    <source>
        <dbReference type="SAM" id="MobiDB-lite"/>
    </source>
</evidence>
<dbReference type="Proteomes" id="UP000246991">
    <property type="component" value="Unassembled WGS sequence"/>
</dbReference>
<comment type="caution">
    <text evidence="2">The sequence shown here is derived from an EMBL/GenBank/DDBJ whole genome shotgun (WGS) entry which is preliminary data.</text>
</comment>
<gene>
    <name evidence="2" type="ORF">C7212DRAFT_223725</name>
</gene>
<dbReference type="EMBL" id="PYWC01000085">
    <property type="protein sequence ID" value="PWW73190.1"/>
    <property type="molecule type" value="Genomic_DNA"/>
</dbReference>
<keyword evidence="3" id="KW-1185">Reference proteome</keyword>
<feature type="compositionally biased region" description="Basic and acidic residues" evidence="1">
    <location>
        <begin position="372"/>
        <end position="384"/>
    </location>
</feature>
<feature type="compositionally biased region" description="Pro residues" evidence="1">
    <location>
        <begin position="196"/>
        <end position="208"/>
    </location>
</feature>
<feature type="compositionally biased region" description="Basic residues" evidence="1">
    <location>
        <begin position="487"/>
        <end position="496"/>
    </location>
</feature>
<feature type="region of interest" description="Disordered" evidence="1">
    <location>
        <begin position="347"/>
        <end position="385"/>
    </location>
</feature>
<feature type="compositionally biased region" description="Polar residues" evidence="1">
    <location>
        <begin position="347"/>
        <end position="357"/>
    </location>
</feature>
<accession>A0A317SI67</accession>